<dbReference type="AlphaFoldDB" id="A0A090I478"/>
<evidence type="ECO:0000313" key="1">
    <source>
        <dbReference type="EMBL" id="CEA14128.1"/>
    </source>
</evidence>
<organism evidence="1">
    <name type="scientific">Methanobacterium formicicum</name>
    <dbReference type="NCBI Taxonomy" id="2162"/>
    <lineage>
        <taxon>Archaea</taxon>
        <taxon>Methanobacteriati</taxon>
        <taxon>Methanobacteriota</taxon>
        <taxon>Methanomada group</taxon>
        <taxon>Methanobacteria</taxon>
        <taxon>Methanobacteriales</taxon>
        <taxon>Methanobacteriaceae</taxon>
        <taxon>Methanobacterium</taxon>
    </lineage>
</organism>
<dbReference type="PATRIC" id="fig|2162.9.peg.1851"/>
<evidence type="ECO:0000313" key="2">
    <source>
        <dbReference type="EMBL" id="MBF4475973.1"/>
    </source>
</evidence>
<gene>
    <name evidence="1" type="ORF">DSM1535_1803</name>
    <name evidence="2" type="ORF">ISP06_10980</name>
</gene>
<protein>
    <submittedName>
        <fullName evidence="1">Putative secreted protein</fullName>
    </submittedName>
</protein>
<dbReference type="RefSeq" id="WP_052659988.1">
    <property type="nucleotide sequence ID" value="NZ_JADIIL010000038.1"/>
</dbReference>
<proteinExistence type="predicted"/>
<dbReference type="PROSITE" id="PS51257">
    <property type="entry name" value="PROKAR_LIPOPROTEIN"/>
    <property type="match status" value="1"/>
</dbReference>
<dbReference type="Proteomes" id="UP000606900">
    <property type="component" value="Unassembled WGS sequence"/>
</dbReference>
<reference evidence="1" key="1">
    <citation type="submission" date="2014-08" db="EMBL/GenBank/DDBJ databases">
        <authorList>
            <person name="Wibberg D."/>
        </authorList>
    </citation>
    <scope>NUCLEOTIDE SEQUENCE</scope>
</reference>
<accession>A0A090I478</accession>
<sequence length="137" mass="14867">MKIEKMALILVVLAVLAVVFVSGCTSSGDKNSLNVTNLKVSSEGYGMYYVTCDIVPKQDTRYLEMVLVWYDSSNAVIDRTPLAWNINDAKAGQTIKARGTASLYQKGTPAKVKVLIFDSAFSGGSEDGNIYNQTVTL</sequence>
<dbReference type="EMBL" id="JADIIL010000038">
    <property type="protein sequence ID" value="MBF4475973.1"/>
    <property type="molecule type" value="Genomic_DNA"/>
</dbReference>
<reference evidence="2" key="2">
    <citation type="submission" date="2020-10" db="EMBL/GenBank/DDBJ databases">
        <title>Dehalococcoides mccartyi of a TCE/Cr reducing biochatode.</title>
        <authorList>
            <person name="Matturro B."/>
        </authorList>
    </citation>
    <scope>NUCLEOTIDE SEQUENCE</scope>
    <source>
        <strain evidence="2">Bin2</strain>
    </source>
</reference>
<dbReference type="KEGG" id="mfi:DSM1535_1803"/>
<dbReference type="EMBL" id="LN515531">
    <property type="protein sequence ID" value="CEA14128.1"/>
    <property type="molecule type" value="Genomic_DNA"/>
</dbReference>
<name>A0A090I478_METFO</name>